<evidence type="ECO:0000313" key="3">
    <source>
        <dbReference type="Proteomes" id="UP000054516"/>
    </source>
</evidence>
<organism evidence="2">
    <name type="scientific">Rosellinia necatrix</name>
    <name type="common">White root-rot fungus</name>
    <dbReference type="NCBI Taxonomy" id="77044"/>
    <lineage>
        <taxon>Eukaryota</taxon>
        <taxon>Fungi</taxon>
        <taxon>Dikarya</taxon>
        <taxon>Ascomycota</taxon>
        <taxon>Pezizomycotina</taxon>
        <taxon>Sordariomycetes</taxon>
        <taxon>Xylariomycetidae</taxon>
        <taxon>Xylariales</taxon>
        <taxon>Xylariaceae</taxon>
        <taxon>Rosellinia</taxon>
    </lineage>
</organism>
<dbReference type="OrthoDB" id="4771468at2759"/>
<dbReference type="EMBL" id="DF977463">
    <property type="protein sequence ID" value="GAW26010.1"/>
    <property type="molecule type" value="Genomic_DNA"/>
</dbReference>
<dbReference type="Proteomes" id="UP000054516">
    <property type="component" value="Unassembled WGS sequence"/>
</dbReference>
<feature type="region of interest" description="Disordered" evidence="1">
    <location>
        <begin position="168"/>
        <end position="214"/>
    </location>
</feature>
<dbReference type="AlphaFoldDB" id="A0A1S8A8F4"/>
<sequence>MSLLHRWSLPSRGFFRDLSEGEETSNRSRFTATKIGRQSPRRKANIASVFSTLFERPENHRGMKELRHCSDATDNLPLLVCNENVPPDTNYRDSRSHKCHDIALLEETALRRQSSETGLIPTNSNAGGTTLPAFFIPEPIGEFARQIDEVLNIRSFGLSSIEPISAADPDGFPPLQPISSPGYCQRIRSASSSYPSEGIRSPPPGYRSPDLAPP</sequence>
<gene>
    <name evidence="2" type="ORF">SAMD00023353_1801420</name>
</gene>
<accession>A0A1S8A8F4</accession>
<proteinExistence type="predicted"/>
<evidence type="ECO:0000313" key="2">
    <source>
        <dbReference type="EMBL" id="GAW26010.1"/>
    </source>
</evidence>
<feature type="compositionally biased region" description="Pro residues" evidence="1">
    <location>
        <begin position="201"/>
        <end position="214"/>
    </location>
</feature>
<keyword evidence="3" id="KW-1185">Reference proteome</keyword>
<protein>
    <submittedName>
        <fullName evidence="2">Uncharacterized protein</fullName>
    </submittedName>
</protein>
<name>A0A1S8A8F4_ROSNE</name>
<reference evidence="2" key="1">
    <citation type="submission" date="2016-03" db="EMBL/GenBank/DDBJ databases">
        <title>Draft genome sequence of Rosellinia necatrix.</title>
        <authorList>
            <person name="Kanematsu S."/>
        </authorList>
    </citation>
    <scope>NUCLEOTIDE SEQUENCE [LARGE SCALE GENOMIC DNA]</scope>
    <source>
        <strain evidence="2">W97</strain>
    </source>
</reference>
<evidence type="ECO:0000256" key="1">
    <source>
        <dbReference type="SAM" id="MobiDB-lite"/>
    </source>
</evidence>